<keyword evidence="5" id="KW-0028">Amino-acid biosynthesis</keyword>
<keyword evidence="4 5" id="KW-0456">Lyase</keyword>
<evidence type="ECO:0000256" key="8">
    <source>
        <dbReference type="RuleBase" id="RU003738"/>
    </source>
</evidence>
<dbReference type="EMBL" id="JACEGA010000001">
    <property type="protein sequence ID" value="MBB2183765.1"/>
    <property type="molecule type" value="Genomic_DNA"/>
</dbReference>
<feature type="binding site" evidence="5">
    <location>
        <begin position="278"/>
        <end position="281"/>
    </location>
    <ligand>
        <name>pyridoxal 5'-phosphate</name>
        <dbReference type="ChEBI" id="CHEBI:597326"/>
    </ligand>
</feature>
<dbReference type="PANTHER" id="PTHR43727">
    <property type="entry name" value="DIAMINOPIMELATE DECARBOXYLASE"/>
    <property type="match status" value="1"/>
</dbReference>
<comment type="function">
    <text evidence="5">Specifically catalyzes the decarboxylation of meso-diaminopimelate (meso-DAP) to L-lysine.</text>
</comment>
<gene>
    <name evidence="5 10" type="primary">lysA</name>
    <name evidence="10" type="ORF">H0486_12870</name>
</gene>
<evidence type="ECO:0000313" key="10">
    <source>
        <dbReference type="EMBL" id="MBB2183765.1"/>
    </source>
</evidence>
<dbReference type="AlphaFoldDB" id="A0A839K1I9"/>
<dbReference type="PROSITE" id="PS00879">
    <property type="entry name" value="ODR_DC_2_2"/>
    <property type="match status" value="1"/>
</dbReference>
<comment type="cofactor">
    <cofactor evidence="1 5 7 8">
        <name>pyridoxal 5'-phosphate</name>
        <dbReference type="ChEBI" id="CHEBI:597326"/>
    </cofactor>
</comment>
<dbReference type="InterPro" id="IPR029066">
    <property type="entry name" value="PLP-binding_barrel"/>
</dbReference>
<evidence type="ECO:0000256" key="1">
    <source>
        <dbReference type="ARBA" id="ARBA00001933"/>
    </source>
</evidence>
<feature type="binding site" evidence="5">
    <location>
        <position position="242"/>
    </location>
    <ligand>
        <name>pyridoxal 5'-phosphate</name>
        <dbReference type="ChEBI" id="CHEBI:597326"/>
    </ligand>
</feature>
<dbReference type="SUPFAM" id="SSF50621">
    <property type="entry name" value="Alanine racemase C-terminal domain-like"/>
    <property type="match status" value="1"/>
</dbReference>
<dbReference type="InterPro" id="IPR000183">
    <property type="entry name" value="Orn/DAP/Arg_de-COase"/>
</dbReference>
<dbReference type="GO" id="GO:0030170">
    <property type="term" value="F:pyridoxal phosphate binding"/>
    <property type="evidence" value="ECO:0007669"/>
    <property type="project" value="UniProtKB-UniRule"/>
</dbReference>
<feature type="binding site" evidence="5">
    <location>
        <position position="349"/>
    </location>
    <ligand>
        <name>substrate</name>
    </ligand>
</feature>
<comment type="pathway">
    <text evidence="5 8">Amino-acid biosynthesis; L-lysine biosynthesis via DAP pathway; L-lysine from DL-2,6-diaminopimelate: step 1/1.</text>
</comment>
<dbReference type="SUPFAM" id="SSF51419">
    <property type="entry name" value="PLP-binding barrel"/>
    <property type="match status" value="1"/>
</dbReference>
<dbReference type="GO" id="GO:0008836">
    <property type="term" value="F:diaminopimelate decarboxylase activity"/>
    <property type="evidence" value="ECO:0007669"/>
    <property type="project" value="UniProtKB-UniRule"/>
</dbReference>
<dbReference type="PANTHER" id="PTHR43727:SF2">
    <property type="entry name" value="GROUP IV DECARBOXYLASE"/>
    <property type="match status" value="1"/>
</dbReference>
<feature type="active site" description="Proton donor" evidence="7">
    <location>
        <position position="348"/>
    </location>
</feature>
<dbReference type="EC" id="4.1.1.20" evidence="5 6"/>
<dbReference type="NCBIfam" id="TIGR01048">
    <property type="entry name" value="lysA"/>
    <property type="match status" value="1"/>
</dbReference>
<evidence type="ECO:0000259" key="9">
    <source>
        <dbReference type="Pfam" id="PF02784"/>
    </source>
</evidence>
<dbReference type="GO" id="GO:0009089">
    <property type="term" value="P:lysine biosynthetic process via diaminopimelate"/>
    <property type="evidence" value="ECO:0007669"/>
    <property type="project" value="UniProtKB-UniRule"/>
</dbReference>
<feature type="modified residue" description="N6-(pyridoxal phosphate)lysine" evidence="5 7">
    <location>
        <position position="63"/>
    </location>
</feature>
<dbReference type="InterPro" id="IPR022657">
    <property type="entry name" value="De-COase2_CS"/>
</dbReference>
<comment type="subunit">
    <text evidence="5">Homodimer.</text>
</comment>
<dbReference type="InterPro" id="IPR009006">
    <property type="entry name" value="Ala_racemase/Decarboxylase_C"/>
</dbReference>
<keyword evidence="11" id="KW-1185">Reference proteome</keyword>
<dbReference type="Proteomes" id="UP000574276">
    <property type="component" value="Unassembled WGS sequence"/>
</dbReference>
<dbReference type="CDD" id="cd06828">
    <property type="entry name" value="PLPDE_III_DapDC"/>
    <property type="match status" value="1"/>
</dbReference>
<feature type="binding site" evidence="5">
    <location>
        <position position="377"/>
    </location>
    <ligand>
        <name>pyridoxal 5'-phosphate</name>
        <dbReference type="ChEBI" id="CHEBI:597326"/>
    </ligand>
</feature>
<name>A0A839K1I9_9FIRM</name>
<evidence type="ECO:0000256" key="4">
    <source>
        <dbReference type="ARBA" id="ARBA00023239"/>
    </source>
</evidence>
<dbReference type="Gene3D" id="2.40.37.10">
    <property type="entry name" value="Lyase, Ornithine Decarboxylase, Chain A, domain 1"/>
    <property type="match status" value="1"/>
</dbReference>
<keyword evidence="5 8" id="KW-0457">Lysine biosynthesis</keyword>
<accession>A0A839K1I9</accession>
<comment type="similarity">
    <text evidence="5">Belongs to the Orn/Lys/Arg decarboxylase class-II family. LysA subfamily.</text>
</comment>
<dbReference type="FunFam" id="3.20.20.10:FF:000003">
    <property type="entry name" value="Diaminopimelate decarboxylase"/>
    <property type="match status" value="1"/>
</dbReference>
<evidence type="ECO:0000256" key="3">
    <source>
        <dbReference type="ARBA" id="ARBA00022898"/>
    </source>
</evidence>
<proteinExistence type="inferred from homology"/>
<feature type="binding site" evidence="5">
    <location>
        <position position="322"/>
    </location>
    <ligand>
        <name>substrate</name>
    </ligand>
</feature>
<reference evidence="10 11" key="1">
    <citation type="submission" date="2020-07" db="EMBL/GenBank/DDBJ databases">
        <title>Characterization and genome sequencing of isolate MD1, a novel member within the family Lachnospiraceae.</title>
        <authorList>
            <person name="Rettenmaier R."/>
            <person name="Di Bello L."/>
            <person name="Zinser C."/>
            <person name="Scheitz K."/>
            <person name="Liebl W."/>
            <person name="Zverlov V."/>
        </authorList>
    </citation>
    <scope>NUCLEOTIDE SEQUENCE [LARGE SCALE GENOMIC DNA]</scope>
    <source>
        <strain evidence="10 11">MD1</strain>
    </source>
</reference>
<keyword evidence="2 5" id="KW-0210">Decarboxylase</keyword>
<dbReference type="Pfam" id="PF02784">
    <property type="entry name" value="Orn_Arg_deC_N"/>
    <property type="match status" value="1"/>
</dbReference>
<feature type="domain" description="Orn/DAP/Arg decarboxylase 2 N-terminal" evidence="9">
    <location>
        <begin position="40"/>
        <end position="285"/>
    </location>
</feature>
<feature type="binding site" evidence="5">
    <location>
        <position position="318"/>
    </location>
    <ligand>
        <name>substrate</name>
    </ligand>
</feature>
<organism evidence="10 11">
    <name type="scientific">Variimorphobacter saccharofermentans</name>
    <dbReference type="NCBI Taxonomy" id="2755051"/>
    <lineage>
        <taxon>Bacteria</taxon>
        <taxon>Bacillati</taxon>
        <taxon>Bacillota</taxon>
        <taxon>Clostridia</taxon>
        <taxon>Lachnospirales</taxon>
        <taxon>Lachnospiraceae</taxon>
        <taxon>Variimorphobacter</taxon>
    </lineage>
</organism>
<dbReference type="PRINTS" id="PR01179">
    <property type="entry name" value="ODADCRBXLASE"/>
</dbReference>
<dbReference type="InterPro" id="IPR022644">
    <property type="entry name" value="De-COase2_N"/>
</dbReference>
<dbReference type="InterPro" id="IPR002986">
    <property type="entry name" value="DAP_deCOOHase_LysA"/>
</dbReference>
<feature type="binding site" evidence="5">
    <location>
        <position position="377"/>
    </location>
    <ligand>
        <name>substrate</name>
    </ligand>
</feature>
<evidence type="ECO:0000256" key="6">
    <source>
        <dbReference type="NCBIfam" id="TIGR01048"/>
    </source>
</evidence>
<dbReference type="UniPathway" id="UPA00034">
    <property type="reaction ID" value="UER00027"/>
</dbReference>
<dbReference type="Gene3D" id="3.20.20.10">
    <property type="entry name" value="Alanine racemase"/>
    <property type="match status" value="1"/>
</dbReference>
<comment type="catalytic activity">
    <reaction evidence="5 8">
        <text>meso-2,6-diaminopimelate + H(+) = L-lysine + CO2</text>
        <dbReference type="Rhea" id="RHEA:15101"/>
        <dbReference type="ChEBI" id="CHEBI:15378"/>
        <dbReference type="ChEBI" id="CHEBI:16526"/>
        <dbReference type="ChEBI" id="CHEBI:32551"/>
        <dbReference type="ChEBI" id="CHEBI:57791"/>
        <dbReference type="EC" id="4.1.1.20"/>
    </reaction>
</comment>
<dbReference type="RefSeq" id="WP_228353391.1">
    <property type="nucleotide sequence ID" value="NZ_JACEGA010000001.1"/>
</dbReference>
<sequence length="414" mass="46292">MIKAPYIYYDEQNLMMENLKVEDIVRETGTPAYLYSKGSFLNQLGQLKEAFGQSKVLFCYSMKVCHNRNIAKVFVDEGCGVDIVSGGELYRALKAGADPKKIVYSGVAKTVKEIREAIEAGILMFNVESEQELLRINEIATAMDKTVSIALRINPGVDAKTHPYITTGMKENKFGIDCEMGIDIFQKAMKMKHIQVSGIDLHIGSQLLDVTPYGEAMQIAAEYVRTLRAMDISIRYVDVGGGIGIPYTEDKSSPDLKKYAELITGPFKDMPDITFILEPGRFLTAQAGILVTEVQYIKDNSYGKRFVIIDSGMHHLIRPCLYQAYHNILPVTKKGKAEREVDIVGPICESTDFFAKNRMIEEVAQGDLLAVTDAGAYGIVMGSHYNSHSLPMEILVDRDSYKIIRRKETYEDIA</sequence>
<protein>
    <recommendedName>
        <fullName evidence="5 6">Diaminopimelate decarboxylase</fullName>
        <shortName evidence="5">DAP decarboxylase</shortName>
        <shortName evidence="5">DAPDC</shortName>
        <ecNumber evidence="5 6">4.1.1.20</ecNumber>
    </recommendedName>
</protein>
<dbReference type="PRINTS" id="PR01181">
    <property type="entry name" value="DAPDCRBXLASE"/>
</dbReference>
<dbReference type="HAMAP" id="MF_02120">
    <property type="entry name" value="LysA"/>
    <property type="match status" value="1"/>
</dbReference>
<evidence type="ECO:0000313" key="11">
    <source>
        <dbReference type="Proteomes" id="UP000574276"/>
    </source>
</evidence>
<keyword evidence="3 5" id="KW-0663">Pyridoxal phosphate</keyword>
<evidence type="ECO:0000256" key="7">
    <source>
        <dbReference type="PIRSR" id="PIRSR600183-50"/>
    </source>
</evidence>
<evidence type="ECO:0000256" key="5">
    <source>
        <dbReference type="HAMAP-Rule" id="MF_02120"/>
    </source>
</evidence>
<feature type="binding site" evidence="5">
    <location>
        <position position="281"/>
    </location>
    <ligand>
        <name>substrate</name>
    </ligand>
</feature>
<evidence type="ECO:0000256" key="2">
    <source>
        <dbReference type="ARBA" id="ARBA00022793"/>
    </source>
</evidence>
<comment type="caution">
    <text evidence="10">The sequence shown here is derived from an EMBL/GenBank/DDBJ whole genome shotgun (WGS) entry which is preliminary data.</text>
</comment>